<dbReference type="Pfam" id="PF01553">
    <property type="entry name" value="Acyltransferase"/>
    <property type="match status" value="1"/>
</dbReference>
<name>A0ABQ1PGM2_9MICC</name>
<evidence type="ECO:0000256" key="2">
    <source>
        <dbReference type="ARBA" id="ARBA00023315"/>
    </source>
</evidence>
<keyword evidence="1" id="KW-0808">Transferase</keyword>
<keyword evidence="2 4" id="KW-0012">Acyltransferase</keyword>
<proteinExistence type="predicted"/>
<dbReference type="SUPFAM" id="SSF69593">
    <property type="entry name" value="Glycerol-3-phosphate (1)-acyltransferase"/>
    <property type="match status" value="1"/>
</dbReference>
<comment type="caution">
    <text evidence="4">The sequence shown here is derived from an EMBL/GenBank/DDBJ whole genome shotgun (WGS) entry which is preliminary data.</text>
</comment>
<evidence type="ECO:0000256" key="1">
    <source>
        <dbReference type="ARBA" id="ARBA00022679"/>
    </source>
</evidence>
<dbReference type="InterPro" id="IPR002123">
    <property type="entry name" value="Plipid/glycerol_acylTrfase"/>
</dbReference>
<dbReference type="PANTHER" id="PTHR10434:SF11">
    <property type="entry name" value="1-ACYL-SN-GLYCEROL-3-PHOSPHATE ACYLTRANSFERASE"/>
    <property type="match status" value="1"/>
</dbReference>
<protein>
    <submittedName>
        <fullName evidence="4">1-acyl-sn-glycerol-3-phosphate acyltransferase</fullName>
    </submittedName>
</protein>
<evidence type="ECO:0000259" key="3">
    <source>
        <dbReference type="SMART" id="SM00563"/>
    </source>
</evidence>
<dbReference type="Proteomes" id="UP000597761">
    <property type="component" value="Unassembled WGS sequence"/>
</dbReference>
<dbReference type="PANTHER" id="PTHR10434">
    <property type="entry name" value="1-ACYL-SN-GLYCEROL-3-PHOSPHATE ACYLTRANSFERASE"/>
    <property type="match status" value="1"/>
</dbReference>
<dbReference type="SMART" id="SM00563">
    <property type="entry name" value="PlsC"/>
    <property type="match status" value="1"/>
</dbReference>
<evidence type="ECO:0000313" key="4">
    <source>
        <dbReference type="EMBL" id="GGC96939.1"/>
    </source>
</evidence>
<reference evidence="5" key="1">
    <citation type="journal article" date="2019" name="Int. J. Syst. Evol. Microbiol.">
        <title>The Global Catalogue of Microorganisms (GCM) 10K type strain sequencing project: providing services to taxonomists for standard genome sequencing and annotation.</title>
        <authorList>
            <consortium name="The Broad Institute Genomics Platform"/>
            <consortium name="The Broad Institute Genome Sequencing Center for Infectious Disease"/>
            <person name="Wu L."/>
            <person name="Ma J."/>
        </authorList>
    </citation>
    <scope>NUCLEOTIDE SEQUENCE [LARGE SCALE GENOMIC DNA]</scope>
    <source>
        <strain evidence="5">CGMCC 1.15480</strain>
    </source>
</reference>
<organism evidence="4 5">
    <name type="scientific">Tersicoccus solisilvae</name>
    <dbReference type="NCBI Taxonomy" id="1882339"/>
    <lineage>
        <taxon>Bacteria</taxon>
        <taxon>Bacillati</taxon>
        <taxon>Actinomycetota</taxon>
        <taxon>Actinomycetes</taxon>
        <taxon>Micrococcales</taxon>
        <taxon>Micrococcaceae</taxon>
        <taxon>Tersicoccus</taxon>
    </lineage>
</organism>
<evidence type="ECO:0000313" key="5">
    <source>
        <dbReference type="Proteomes" id="UP000597761"/>
    </source>
</evidence>
<accession>A0ABQ1PGM2</accession>
<dbReference type="EMBL" id="BMJI01000018">
    <property type="protein sequence ID" value="GGC96939.1"/>
    <property type="molecule type" value="Genomic_DNA"/>
</dbReference>
<gene>
    <name evidence="4" type="ORF">GCM10011512_24970</name>
</gene>
<dbReference type="CDD" id="cd07989">
    <property type="entry name" value="LPLAT_AGPAT-like"/>
    <property type="match status" value="1"/>
</dbReference>
<dbReference type="GO" id="GO:0016746">
    <property type="term" value="F:acyltransferase activity"/>
    <property type="evidence" value="ECO:0007669"/>
    <property type="project" value="UniProtKB-KW"/>
</dbReference>
<feature type="domain" description="Phospholipid/glycerol acyltransferase" evidence="3">
    <location>
        <begin position="52"/>
        <end position="161"/>
    </location>
</feature>
<sequence length="229" mass="23800">MNAATRAERPGEHAAPSLWMNRWSRPVGRFLDHALYATDVVGADTVPVTGPVIFAANHISALDGPVLVGAAPRFMNVLVKREMFTGFLGTVLHYSGQLPVNRAGDRRALQTAKAVLEAGRCVGILPEGTRGGGDVAAISGGVAWLALATGAPVVPVAVLGTRRTGERVGHIPRLRRRFTVHFGAPVPITTDAGLTGRARMEAATETIRVALASHVSAAVAASGVALPAD</sequence>
<keyword evidence="5" id="KW-1185">Reference proteome</keyword>